<feature type="chain" id="PRO_5032405351" description="Fibronectin type-III domain-containing protein" evidence="6">
    <location>
        <begin position="17"/>
        <end position="988"/>
    </location>
</feature>
<dbReference type="InterPro" id="IPR013783">
    <property type="entry name" value="Ig-like_fold"/>
</dbReference>
<keyword evidence="1" id="KW-0433">Leucine-rich repeat</keyword>
<dbReference type="InterPro" id="IPR003961">
    <property type="entry name" value="FN3_dom"/>
</dbReference>
<feature type="region of interest" description="Disordered" evidence="4">
    <location>
        <begin position="956"/>
        <end position="988"/>
    </location>
</feature>
<keyword evidence="3" id="KW-0677">Repeat</keyword>
<reference evidence="8" key="1">
    <citation type="submission" date="2021-02" db="EMBL/GenBank/DDBJ databases">
        <authorList>
            <person name="Nowell W R."/>
        </authorList>
    </citation>
    <scope>NUCLEOTIDE SEQUENCE</scope>
    <source>
        <strain evidence="8">Ploen Becks lab</strain>
    </source>
</reference>
<evidence type="ECO:0000256" key="2">
    <source>
        <dbReference type="ARBA" id="ARBA00022729"/>
    </source>
</evidence>
<dbReference type="Gene3D" id="3.80.10.10">
    <property type="entry name" value="Ribonuclease Inhibitor"/>
    <property type="match status" value="4"/>
</dbReference>
<evidence type="ECO:0000256" key="5">
    <source>
        <dbReference type="SAM" id="Phobius"/>
    </source>
</evidence>
<dbReference type="AlphaFoldDB" id="A0A813MA95"/>
<dbReference type="SMART" id="SM00369">
    <property type="entry name" value="LRR_TYP"/>
    <property type="match status" value="11"/>
</dbReference>
<dbReference type="SUPFAM" id="SSF52058">
    <property type="entry name" value="L domain-like"/>
    <property type="match status" value="2"/>
</dbReference>
<feature type="domain" description="Fibronectin type-III" evidence="7">
    <location>
        <begin position="574"/>
        <end position="666"/>
    </location>
</feature>
<keyword evidence="2 6" id="KW-0732">Signal</keyword>
<dbReference type="PANTHER" id="PTHR24369:SF210">
    <property type="entry name" value="CHAOPTIN-RELATED"/>
    <property type="match status" value="1"/>
</dbReference>
<evidence type="ECO:0000259" key="7">
    <source>
        <dbReference type="PROSITE" id="PS50853"/>
    </source>
</evidence>
<evidence type="ECO:0000256" key="4">
    <source>
        <dbReference type="SAM" id="MobiDB-lite"/>
    </source>
</evidence>
<evidence type="ECO:0000313" key="8">
    <source>
        <dbReference type="EMBL" id="CAF0717670.1"/>
    </source>
</evidence>
<feature type="compositionally biased region" description="Low complexity" evidence="4">
    <location>
        <begin position="956"/>
        <end position="980"/>
    </location>
</feature>
<evidence type="ECO:0000313" key="9">
    <source>
        <dbReference type="Proteomes" id="UP000663879"/>
    </source>
</evidence>
<comment type="caution">
    <text evidence="8">The sequence shown here is derived from an EMBL/GenBank/DDBJ whole genome shotgun (WGS) entry which is preliminary data.</text>
</comment>
<dbReference type="PANTHER" id="PTHR24369">
    <property type="entry name" value="ANTIGEN BSP, PUTATIVE-RELATED"/>
    <property type="match status" value="1"/>
</dbReference>
<dbReference type="GO" id="GO:0005886">
    <property type="term" value="C:plasma membrane"/>
    <property type="evidence" value="ECO:0007669"/>
    <property type="project" value="TreeGrafter"/>
</dbReference>
<keyword evidence="5" id="KW-0472">Membrane</keyword>
<name>A0A813MA95_9BILA</name>
<keyword evidence="5" id="KW-0812">Transmembrane</keyword>
<accession>A0A813MA95</accession>
<feature type="transmembrane region" description="Helical" evidence="5">
    <location>
        <begin position="697"/>
        <end position="721"/>
    </location>
</feature>
<keyword evidence="9" id="KW-1185">Reference proteome</keyword>
<proteinExistence type="predicted"/>
<evidence type="ECO:0000256" key="3">
    <source>
        <dbReference type="ARBA" id="ARBA00022737"/>
    </source>
</evidence>
<gene>
    <name evidence="8" type="ORF">OXX778_LOCUS1844</name>
</gene>
<dbReference type="SUPFAM" id="SSF49265">
    <property type="entry name" value="Fibronectin type III"/>
    <property type="match status" value="1"/>
</dbReference>
<dbReference type="InterPro" id="IPR003591">
    <property type="entry name" value="Leu-rich_rpt_typical-subtyp"/>
</dbReference>
<dbReference type="Pfam" id="PF13855">
    <property type="entry name" value="LRR_8"/>
    <property type="match status" value="3"/>
</dbReference>
<sequence>MTKFLVLILCVSMTNAQFFQAQQSFSNICQSGIREDNTNYIYCARRGLTEIPLFSKNNVIYDELVLSDNKIKSLNSNSFSRIKVKKIYLNGNPLEQIESTTFNKLENNLEELWLDSIINTFQDYEINTSMLGLPRAISNLRNLNTLKLKGFHVKNLDSSILKRLNRIEVLSLQFCSIEKIEPNAFDGLKNNLKELYLDGNLLQQIPTEALSLISFKQLKILSLSQNSIKILNLNSFGFGPSSLLSKLDLSYNGLRQIDSQAFNTFNKTLESLLLQNNEINSFNLKFVQNLPELKDLNLDFNLLNRLDNFLFSKSSNLQSLSLQGNSLQFDEDSTFAFQGLSNLNKLNLARNGIKQLPNNLFKNLENLKNLIMDKNNLNECENLNEFTFDGVHSSLVNLSLQYNKLKTANLISLKKFTRLERIKLGYNDLDQLDMNIFENSFQTMTNLDVQNNKIGRLVFKDEILSNLIEMDLSNNKLCTFNSNLLKSPRLKSVSLSQNPLYCDCNLLPLYEWAKLKYDKDMFSYIQWQCEMENGDKIKMTSLSENDFKCGNSTPSKCLDVPKPQVNLDTLKMARISNINLKVLSNSVLVDWELTTEAIDNIRGFKLTFSKPNTSSDLSNFLIDKTKRNFKIDNLQFSTRYTICISIIRDQGYDKYCRDALIPDDEFAIKIPRATHQPVPLLQNQNSESFSYTNNSNLMISILVILVIFILILIVFLYMYVLKCRINEKNMKKNIYSGTLTANTLGSKRSPYQGALFTGENKKLELINNSQDAKCCCLISNPNTLVNNQRFIIHPGQYTLGDSSTVSSTLSSVNNPTETMSPNNLNEWKFKALNNVNNGDLASSTPTSFTHFVMPQNGVQNEQAYMAYDLYNCYQNPTSGTLIIPAVNSQKLGLVSVNTQNDHVYCEIPSTLSRTYRTLNHNGSNFINSHLNQINYNQIQNSHLLNNNNLQNTSTSLLLSSSTSSTSNSNSSSPHSANNNTKFTNASII</sequence>
<protein>
    <recommendedName>
        <fullName evidence="7">Fibronectin type-III domain-containing protein</fullName>
    </recommendedName>
</protein>
<dbReference type="PROSITE" id="PS51450">
    <property type="entry name" value="LRR"/>
    <property type="match status" value="3"/>
</dbReference>
<dbReference type="EMBL" id="CAJNOC010000129">
    <property type="protein sequence ID" value="CAF0717670.1"/>
    <property type="molecule type" value="Genomic_DNA"/>
</dbReference>
<evidence type="ECO:0000256" key="6">
    <source>
        <dbReference type="SAM" id="SignalP"/>
    </source>
</evidence>
<dbReference type="PROSITE" id="PS50853">
    <property type="entry name" value="FN3"/>
    <property type="match status" value="1"/>
</dbReference>
<dbReference type="CDD" id="cd00063">
    <property type="entry name" value="FN3"/>
    <property type="match status" value="1"/>
</dbReference>
<dbReference type="InterPro" id="IPR036116">
    <property type="entry name" value="FN3_sf"/>
</dbReference>
<dbReference type="InterPro" id="IPR050541">
    <property type="entry name" value="LRR_TM_domain-containing"/>
</dbReference>
<dbReference type="OrthoDB" id="6363818at2759"/>
<dbReference type="InterPro" id="IPR032675">
    <property type="entry name" value="LRR_dom_sf"/>
</dbReference>
<feature type="signal peptide" evidence="6">
    <location>
        <begin position="1"/>
        <end position="16"/>
    </location>
</feature>
<dbReference type="SMART" id="SM00365">
    <property type="entry name" value="LRR_SD22"/>
    <property type="match status" value="7"/>
</dbReference>
<dbReference type="Pfam" id="PF00041">
    <property type="entry name" value="fn3"/>
    <property type="match status" value="1"/>
</dbReference>
<evidence type="ECO:0000256" key="1">
    <source>
        <dbReference type="ARBA" id="ARBA00022614"/>
    </source>
</evidence>
<keyword evidence="5" id="KW-1133">Transmembrane helix</keyword>
<organism evidence="8 9">
    <name type="scientific">Brachionus calyciflorus</name>
    <dbReference type="NCBI Taxonomy" id="104777"/>
    <lineage>
        <taxon>Eukaryota</taxon>
        <taxon>Metazoa</taxon>
        <taxon>Spiralia</taxon>
        <taxon>Gnathifera</taxon>
        <taxon>Rotifera</taxon>
        <taxon>Eurotatoria</taxon>
        <taxon>Monogononta</taxon>
        <taxon>Pseudotrocha</taxon>
        <taxon>Ploima</taxon>
        <taxon>Brachionidae</taxon>
        <taxon>Brachionus</taxon>
    </lineage>
</organism>
<dbReference type="Proteomes" id="UP000663879">
    <property type="component" value="Unassembled WGS sequence"/>
</dbReference>
<dbReference type="Gene3D" id="2.60.40.10">
    <property type="entry name" value="Immunoglobulins"/>
    <property type="match status" value="1"/>
</dbReference>
<dbReference type="InterPro" id="IPR001611">
    <property type="entry name" value="Leu-rich_rpt"/>
</dbReference>